<geneLocation type="plasmid" evidence="1 2">
    <name>p4</name>
</geneLocation>
<dbReference type="AlphaFoldDB" id="A0AAP9WQE2"/>
<evidence type="ECO:0000313" key="2">
    <source>
        <dbReference type="Proteomes" id="UP000663255"/>
    </source>
</evidence>
<organism evidence="1 2">
    <name type="scientific">Leptospira interrogans serovar Bataviae</name>
    <dbReference type="NCBI Taxonomy" id="312175"/>
    <lineage>
        <taxon>Bacteria</taxon>
        <taxon>Pseudomonadati</taxon>
        <taxon>Spirochaetota</taxon>
        <taxon>Spirochaetia</taxon>
        <taxon>Leptospirales</taxon>
        <taxon>Leptospiraceae</taxon>
        <taxon>Leptospira</taxon>
    </lineage>
</organism>
<accession>A0AAP9WQE2</accession>
<sequence>MTSNLPFTLFDRSGIAHDEEHSWDLNKKAIHANEQWIKKSWGNFYSIHEQRAAYKREYDALPKSYDQYGNTGKSIIAGVNYAATTSVDFYGPMVIGTTIFSVQNYFAYQAQFIHHATFVHKARYNNFWKPNKWKL</sequence>
<protein>
    <submittedName>
        <fullName evidence="1">Uncharacterized protein</fullName>
    </submittedName>
</protein>
<evidence type="ECO:0000313" key="1">
    <source>
        <dbReference type="EMBL" id="QOI53220.1"/>
    </source>
</evidence>
<name>A0AAP9WQE2_LEPIR</name>
<proteinExistence type="predicted"/>
<keyword evidence="1" id="KW-0614">Plasmid</keyword>
<reference evidence="1" key="1">
    <citation type="submission" date="2019-09" db="EMBL/GenBank/DDBJ databases">
        <title>Comparative Genomics of Leptospira interrogans Reveals Genome Plasticity - A Common Adaptive Strategy for Survival in Various Hosts.</title>
        <authorList>
            <person name="Ramli S.R."/>
            <person name="Bunk B."/>
            <person name="Goris M."/>
            <person name="Bhuju S."/>
            <person name="Jarek M."/>
            <person name="Sproer C."/>
            <person name="Mustakim S."/>
            <person name="Strommenger B."/>
            <person name="Pessler F."/>
        </authorList>
    </citation>
    <scope>NUCLEOTIDE SEQUENCE</scope>
    <source>
        <strain evidence="1">1489</strain>
        <plasmid evidence="1">p4</plasmid>
    </source>
</reference>
<dbReference type="Proteomes" id="UP000663255">
    <property type="component" value="Plasmid p4"/>
</dbReference>
<gene>
    <name evidence="1" type="ORF">Lepto1489_22835</name>
</gene>
<dbReference type="EMBL" id="CP043897">
    <property type="protein sequence ID" value="QOI53220.1"/>
    <property type="molecule type" value="Genomic_DNA"/>
</dbReference>